<name>A0A811UH93_CERCA</name>
<feature type="region of interest" description="Disordered" evidence="1">
    <location>
        <begin position="1"/>
        <end position="35"/>
    </location>
</feature>
<evidence type="ECO:0000313" key="2">
    <source>
        <dbReference type="EMBL" id="CAD6998582.1"/>
    </source>
</evidence>
<dbReference type="AlphaFoldDB" id="A0A811UH93"/>
<dbReference type="EMBL" id="CAJHJT010000012">
    <property type="protein sequence ID" value="CAD6998582.1"/>
    <property type="molecule type" value="Genomic_DNA"/>
</dbReference>
<feature type="region of interest" description="Disordered" evidence="1">
    <location>
        <begin position="113"/>
        <end position="150"/>
    </location>
</feature>
<feature type="compositionally biased region" description="Basic residues" evidence="1">
    <location>
        <begin position="125"/>
        <end position="142"/>
    </location>
</feature>
<organism evidence="2 3">
    <name type="scientific">Ceratitis capitata</name>
    <name type="common">Mediterranean fruit fly</name>
    <name type="synonym">Tephritis capitata</name>
    <dbReference type="NCBI Taxonomy" id="7213"/>
    <lineage>
        <taxon>Eukaryota</taxon>
        <taxon>Metazoa</taxon>
        <taxon>Ecdysozoa</taxon>
        <taxon>Arthropoda</taxon>
        <taxon>Hexapoda</taxon>
        <taxon>Insecta</taxon>
        <taxon>Pterygota</taxon>
        <taxon>Neoptera</taxon>
        <taxon>Endopterygota</taxon>
        <taxon>Diptera</taxon>
        <taxon>Brachycera</taxon>
        <taxon>Muscomorpha</taxon>
        <taxon>Tephritoidea</taxon>
        <taxon>Tephritidae</taxon>
        <taxon>Ceratitis</taxon>
        <taxon>Ceratitis</taxon>
    </lineage>
</organism>
<proteinExistence type="predicted"/>
<protein>
    <submittedName>
        <fullName evidence="2">(Mediterranean fruit fly) hypothetical protein</fullName>
    </submittedName>
</protein>
<dbReference type="Proteomes" id="UP000606786">
    <property type="component" value="Unassembled WGS sequence"/>
</dbReference>
<gene>
    <name evidence="2" type="ORF">CCAP1982_LOCUS7160</name>
</gene>
<keyword evidence="3" id="KW-1185">Reference proteome</keyword>
<evidence type="ECO:0000256" key="1">
    <source>
        <dbReference type="SAM" id="MobiDB-lite"/>
    </source>
</evidence>
<comment type="caution">
    <text evidence="2">The sequence shown here is derived from an EMBL/GenBank/DDBJ whole genome shotgun (WGS) entry which is preliminary data.</text>
</comment>
<accession>A0A811UH93</accession>
<sequence length="205" mass="24262">MQNNPFRKSPGFFNEQKDHSFANNKRKIHPRSDFTKKEKEWGLKKFIPVVRPQTATPWATFKNEIIQKQQEEIHSSKNPNIGSEEARIFLKKREEKFRRMKIEEAKKEVTKWEDFSEVSPSKSTGQKRRKQISKNKKNKKSQSKNQSNFISKDILKRFDSKKLNFHQNNVIRQTITQTTHLARGAPLESVVNDLKRRGIRRKTSV</sequence>
<reference evidence="2" key="1">
    <citation type="submission" date="2020-11" db="EMBL/GenBank/DDBJ databases">
        <authorList>
            <person name="Whitehead M."/>
        </authorList>
    </citation>
    <scope>NUCLEOTIDE SEQUENCE</scope>
    <source>
        <strain evidence="2">EGII</strain>
    </source>
</reference>
<evidence type="ECO:0000313" key="3">
    <source>
        <dbReference type="Proteomes" id="UP000606786"/>
    </source>
</evidence>